<evidence type="ECO:0008006" key="4">
    <source>
        <dbReference type="Google" id="ProtNLM"/>
    </source>
</evidence>
<keyword evidence="3" id="KW-1185">Reference proteome</keyword>
<protein>
    <recommendedName>
        <fullName evidence="4">WSC domain-containing protein</fullName>
    </recommendedName>
</protein>
<reference evidence="2 3" key="1">
    <citation type="submission" date="2020-06" db="EMBL/GenBank/DDBJ databases">
        <authorList>
            <person name="Li R."/>
            <person name="Bekaert M."/>
        </authorList>
    </citation>
    <scope>NUCLEOTIDE SEQUENCE [LARGE SCALE GENOMIC DNA]</scope>
    <source>
        <strain evidence="3">wild</strain>
    </source>
</reference>
<proteinExistence type="predicted"/>
<gene>
    <name evidence="2" type="ORF">MCOR_3426</name>
</gene>
<sequence length="158" mass="17937">MKPFGFALFWILAFVYFEQSSGCGRKREGCFGSSAGYGFQFGTQNLSCVKGKRKRSPSRATGRLAHRYIKYRGVYYEFMPWGTEYGSSPYRPNCRAGTESYAAGYGVLSTECVKGCAKYFGQTKRYSFGGRNCHHFANWLANILCKESSCPSYCERYM</sequence>
<feature type="signal peptide" evidence="1">
    <location>
        <begin position="1"/>
        <end position="22"/>
    </location>
</feature>
<feature type="chain" id="PRO_5026866105" description="WSC domain-containing protein" evidence="1">
    <location>
        <begin position="23"/>
        <end position="158"/>
    </location>
</feature>
<evidence type="ECO:0000313" key="3">
    <source>
        <dbReference type="Proteomes" id="UP000507470"/>
    </source>
</evidence>
<evidence type="ECO:0000313" key="2">
    <source>
        <dbReference type="EMBL" id="CAC5361207.1"/>
    </source>
</evidence>
<name>A0A6J8A4A3_MYTCO</name>
<accession>A0A6J8A4A3</accession>
<dbReference type="AlphaFoldDB" id="A0A6J8A4A3"/>
<keyword evidence="1" id="KW-0732">Signal</keyword>
<dbReference type="EMBL" id="CACVKT020000584">
    <property type="protein sequence ID" value="CAC5361207.1"/>
    <property type="molecule type" value="Genomic_DNA"/>
</dbReference>
<evidence type="ECO:0000256" key="1">
    <source>
        <dbReference type="SAM" id="SignalP"/>
    </source>
</evidence>
<dbReference type="Proteomes" id="UP000507470">
    <property type="component" value="Unassembled WGS sequence"/>
</dbReference>
<organism evidence="2 3">
    <name type="scientific">Mytilus coruscus</name>
    <name type="common">Sea mussel</name>
    <dbReference type="NCBI Taxonomy" id="42192"/>
    <lineage>
        <taxon>Eukaryota</taxon>
        <taxon>Metazoa</taxon>
        <taxon>Spiralia</taxon>
        <taxon>Lophotrochozoa</taxon>
        <taxon>Mollusca</taxon>
        <taxon>Bivalvia</taxon>
        <taxon>Autobranchia</taxon>
        <taxon>Pteriomorphia</taxon>
        <taxon>Mytilida</taxon>
        <taxon>Mytiloidea</taxon>
        <taxon>Mytilidae</taxon>
        <taxon>Mytilinae</taxon>
        <taxon>Mytilus</taxon>
    </lineage>
</organism>